<dbReference type="EMBL" id="FMWP01000088">
    <property type="protein sequence ID" value="SCZ96492.1"/>
    <property type="molecule type" value="Genomic_DNA"/>
</dbReference>
<protein>
    <submittedName>
        <fullName evidence="1">BZ3500_MvSof-1268-A1-R1_Chr8-2g10231 protein</fullName>
    </submittedName>
</protein>
<dbReference type="OrthoDB" id="10414275at2759"/>
<keyword evidence="2" id="KW-1185">Reference proteome</keyword>
<evidence type="ECO:0000313" key="1">
    <source>
        <dbReference type="EMBL" id="SCZ96492.1"/>
    </source>
</evidence>
<sequence length="297" mass="33854">MSPPLCEVRSPNHQDLEDLRYPSDGVLGRLAPQFIPFRLQSLYLRAESTRLDVASIETLILASKDTLKHVFIYFEPETQYYLDRHEAGMDVAILTDCTEATWTALDPVASRLTSLSFHSFHKPSESCKRFLAQRSSLKELSLNNAKALPFVLDALSPEARLIQIALGRRRESQIGEVPYAIETITEAWTRTPPWPQLSTLKRLELIESPPERVSTGISRWYKPKAAWGPQWRREPFEQAGIDANWFLPKSDYLCVSNRNHDCANMNPRAHRLDRDGAWVDIWIDIEDGVRGGSKPGI</sequence>
<name>A0A2X0KRK8_9BASI</name>
<dbReference type="Proteomes" id="UP000249723">
    <property type="component" value="Unassembled WGS sequence"/>
</dbReference>
<dbReference type="AlphaFoldDB" id="A0A2X0KRK8"/>
<reference evidence="2" key="1">
    <citation type="submission" date="2016-10" db="EMBL/GenBank/DDBJ databases">
        <authorList>
            <person name="Jeantristanb JTB J.-T."/>
            <person name="Ricardo R."/>
        </authorList>
    </citation>
    <scope>NUCLEOTIDE SEQUENCE [LARGE SCALE GENOMIC DNA]</scope>
</reference>
<gene>
    <name evidence="1" type="ORF">BZ3500_MVSOF-1268-A1-R1_CHR8-2G10231</name>
</gene>
<accession>A0A2X0KRK8</accession>
<proteinExistence type="predicted"/>
<organism evidence="1 2">
    <name type="scientific">Microbotryum saponariae</name>
    <dbReference type="NCBI Taxonomy" id="289078"/>
    <lineage>
        <taxon>Eukaryota</taxon>
        <taxon>Fungi</taxon>
        <taxon>Dikarya</taxon>
        <taxon>Basidiomycota</taxon>
        <taxon>Pucciniomycotina</taxon>
        <taxon>Microbotryomycetes</taxon>
        <taxon>Microbotryales</taxon>
        <taxon>Microbotryaceae</taxon>
        <taxon>Microbotryum</taxon>
    </lineage>
</organism>
<evidence type="ECO:0000313" key="2">
    <source>
        <dbReference type="Proteomes" id="UP000249723"/>
    </source>
</evidence>